<keyword evidence="7" id="KW-0808">Transferase</keyword>
<dbReference type="PANTHER" id="PTHR45621">
    <property type="entry name" value="OS01G0588500 PROTEIN-RELATED"/>
    <property type="match status" value="1"/>
</dbReference>
<protein>
    <recommendedName>
        <fullName evidence="4">non-specific serine/threonine protein kinase</fullName>
        <ecNumber evidence="4">2.7.11.1</ecNumber>
    </recommendedName>
</protein>
<evidence type="ECO:0000256" key="5">
    <source>
        <dbReference type="ARBA" id="ARBA00022475"/>
    </source>
</evidence>
<dbReference type="GO" id="GO:0005886">
    <property type="term" value="C:plasma membrane"/>
    <property type="evidence" value="ECO:0007669"/>
    <property type="project" value="UniProtKB-SubCell"/>
</dbReference>
<feature type="region of interest" description="Disordered" evidence="18">
    <location>
        <begin position="992"/>
        <end position="1011"/>
    </location>
</feature>
<evidence type="ECO:0000256" key="3">
    <source>
        <dbReference type="ARBA" id="ARBA00010217"/>
    </source>
</evidence>
<keyword evidence="21" id="KW-1185">Reference proteome</keyword>
<dbReference type="InterPro" id="IPR050823">
    <property type="entry name" value="Plant_Ser_Thr_Prot_Kinase"/>
</dbReference>
<evidence type="ECO:0000256" key="8">
    <source>
        <dbReference type="ARBA" id="ARBA00022692"/>
    </source>
</evidence>
<dbReference type="Pfam" id="PF07714">
    <property type="entry name" value="PK_Tyr_Ser-Thr"/>
    <property type="match status" value="2"/>
</dbReference>
<name>A0AA38WLZ1_9ASTR</name>
<reference evidence="20" key="1">
    <citation type="submission" date="2023-03" db="EMBL/GenBank/DDBJ databases">
        <title>Chromosome-scale reference genome and RAD-based genetic map of yellow starthistle (Centaurea solstitialis) reveal putative structural variation and QTLs associated with invader traits.</title>
        <authorList>
            <person name="Reatini B."/>
            <person name="Cang F.A."/>
            <person name="Jiang Q."/>
            <person name="Mckibben M.T.W."/>
            <person name="Barker M.S."/>
            <person name="Rieseberg L.H."/>
            <person name="Dlugosch K.M."/>
        </authorList>
    </citation>
    <scope>NUCLEOTIDE SEQUENCE</scope>
    <source>
        <strain evidence="20">CAN-66</strain>
        <tissue evidence="20">Leaf</tissue>
    </source>
</reference>
<dbReference type="AlphaFoldDB" id="A0AA38WLZ1"/>
<evidence type="ECO:0000256" key="16">
    <source>
        <dbReference type="ARBA" id="ARBA00023180"/>
    </source>
</evidence>
<evidence type="ECO:0000256" key="13">
    <source>
        <dbReference type="ARBA" id="ARBA00022989"/>
    </source>
</evidence>
<dbReference type="Gene3D" id="3.30.200.20">
    <property type="entry name" value="Phosphorylase Kinase, domain 1"/>
    <property type="match status" value="2"/>
</dbReference>
<dbReference type="FunFam" id="1.10.510.10:FF:000240">
    <property type="entry name" value="Lectin-domain containing receptor kinase A4.3"/>
    <property type="match status" value="2"/>
</dbReference>
<feature type="domain" description="Protein kinase" evidence="19">
    <location>
        <begin position="658"/>
        <end position="936"/>
    </location>
</feature>
<dbReference type="PROSITE" id="PS50011">
    <property type="entry name" value="PROTEIN_KINASE_DOM"/>
    <property type="match status" value="3"/>
</dbReference>
<comment type="caution">
    <text evidence="20">The sequence shown here is derived from an EMBL/GenBank/DDBJ whole genome shotgun (WGS) entry which is preliminary data.</text>
</comment>
<evidence type="ECO:0000256" key="14">
    <source>
        <dbReference type="ARBA" id="ARBA00023136"/>
    </source>
</evidence>
<keyword evidence="15" id="KW-0675">Receptor</keyword>
<dbReference type="EMBL" id="JARYMX010000004">
    <property type="protein sequence ID" value="KAJ9554629.1"/>
    <property type="molecule type" value="Genomic_DNA"/>
</dbReference>
<evidence type="ECO:0000256" key="11">
    <source>
        <dbReference type="ARBA" id="ARBA00022777"/>
    </source>
</evidence>
<evidence type="ECO:0000313" key="21">
    <source>
        <dbReference type="Proteomes" id="UP001172457"/>
    </source>
</evidence>
<dbReference type="Gene3D" id="1.10.510.10">
    <property type="entry name" value="Transferase(Phosphotransferase) domain 1"/>
    <property type="match status" value="3"/>
</dbReference>
<feature type="binding site" evidence="17">
    <location>
        <position position="312"/>
    </location>
    <ligand>
        <name>ATP</name>
        <dbReference type="ChEBI" id="CHEBI:30616"/>
    </ligand>
</feature>
<keyword evidence="11" id="KW-0418">Kinase</keyword>
<evidence type="ECO:0000256" key="17">
    <source>
        <dbReference type="PROSITE-ProRule" id="PRU10141"/>
    </source>
</evidence>
<keyword evidence="16" id="KW-0325">Glycoprotein</keyword>
<dbReference type="PROSITE" id="PS00107">
    <property type="entry name" value="PROTEIN_KINASE_ATP"/>
    <property type="match status" value="2"/>
</dbReference>
<evidence type="ECO:0000259" key="19">
    <source>
        <dbReference type="PROSITE" id="PS50011"/>
    </source>
</evidence>
<dbReference type="PROSITE" id="PS00108">
    <property type="entry name" value="PROTEIN_KINASE_ST"/>
    <property type="match status" value="1"/>
</dbReference>
<dbReference type="FunFam" id="3.30.200.20:FF:000228">
    <property type="entry name" value="Serine/threonine-protein kinase BIK1"/>
    <property type="match status" value="1"/>
</dbReference>
<evidence type="ECO:0000256" key="1">
    <source>
        <dbReference type="ARBA" id="ARBA00004251"/>
    </source>
</evidence>
<evidence type="ECO:0000256" key="12">
    <source>
        <dbReference type="ARBA" id="ARBA00022840"/>
    </source>
</evidence>
<evidence type="ECO:0000256" key="7">
    <source>
        <dbReference type="ARBA" id="ARBA00022679"/>
    </source>
</evidence>
<dbReference type="InterPro" id="IPR008271">
    <property type="entry name" value="Ser/Thr_kinase_AS"/>
</dbReference>
<feature type="domain" description="Protein kinase" evidence="19">
    <location>
        <begin position="1"/>
        <end position="183"/>
    </location>
</feature>
<organism evidence="20 21">
    <name type="scientific">Centaurea solstitialis</name>
    <name type="common">yellow star-thistle</name>
    <dbReference type="NCBI Taxonomy" id="347529"/>
    <lineage>
        <taxon>Eukaryota</taxon>
        <taxon>Viridiplantae</taxon>
        <taxon>Streptophyta</taxon>
        <taxon>Embryophyta</taxon>
        <taxon>Tracheophyta</taxon>
        <taxon>Spermatophyta</taxon>
        <taxon>Magnoliopsida</taxon>
        <taxon>eudicotyledons</taxon>
        <taxon>Gunneridae</taxon>
        <taxon>Pentapetalae</taxon>
        <taxon>asterids</taxon>
        <taxon>campanulids</taxon>
        <taxon>Asterales</taxon>
        <taxon>Asteraceae</taxon>
        <taxon>Carduoideae</taxon>
        <taxon>Cardueae</taxon>
        <taxon>Centaureinae</taxon>
        <taxon>Centaurea</taxon>
    </lineage>
</organism>
<dbReference type="InterPro" id="IPR011009">
    <property type="entry name" value="Kinase-like_dom_sf"/>
</dbReference>
<keyword evidence="8" id="KW-0812">Transmembrane</keyword>
<dbReference type="FunFam" id="3.30.200.20:FF:000039">
    <property type="entry name" value="receptor-like protein kinase FERONIA"/>
    <property type="match status" value="1"/>
</dbReference>
<feature type="binding site" evidence="17">
    <location>
        <position position="697"/>
    </location>
    <ligand>
        <name>ATP</name>
        <dbReference type="ChEBI" id="CHEBI:30616"/>
    </ligand>
</feature>
<sequence>MGAAQGLAFLHTAENSVIFRDIKSSNILLDGASERTNHIKLLTLEKVIYDFNAKLSDFGLVKSGLVNGESHVSTVVVGTYGYAAPEYMSTGRLYVKSDLYGFGVLMLEIITGLRAGSMRNLVEFAKPFLSDIKRLQRIMDPRFDQDYPSRGASKAVELILSCLESIPENRPSMEEVISGLRAIGAMKMKPRRSNTKTKHLIKEPWSSNWHQENHHCLQSITARRMYFSTGLIFLLTVLDIVVYYLQKQQEEDDAEQKSSSPSLDKQCRRFSLAEIKLATRDFDDEFVIGKGGFGNVYKGTMDFGGDIVVAIKRLNIDSDQGATEFCAEIEMLSKFRHSHIVSLLGYHESTRKREMILVYEYLSNGSLEDHLHKRRAHDGNFSPLTWVQRLRICIDAARGLDYLHTGTGVRCRVLHRDVKSSNILLDENWAGKIADFGLSRTGPAYRSCTTNVYTKQIRGTFGYMDAHYFATHRLTRKSDVYAFGVVLFEVLCGRPALDFTLDEKQYSLASWAKYCVEEGTIHQSIDPCLRGEVSTRCRKEFSQIAYKCLLWDPKDRPTMAEVVVQLEFVLQLALRKYSTVTFVEKARSLLTMKFPVPSNPKKKAITKEEQPTTVMVEGGSDHGDNTKSQESLPFEARIVTPNLKRYTFAELRRAAKNFKTTTALGEGGFGQVFKGWVDGVTYAPSEAGVGIPVAIKKLHAGSLQGLEEWQTEVDFLGKLNHPNLIKLLGYCREDRELLLVYEYMQKGSLDNHLFRKGVEPLPWDTRIKIAMGAAQGLAFLHTAENNVIWRDVKSSNDFNAKLSDFGLTKSGPVDGASHVSTRVAGTYGYAAPEYVATGHLQATSDIYGFGVLMLEIITGLRAYDCNRPASKHYLVQWGRPFLSDRKSLQRIMDPRLDQAYPSKGARKAAKLILSCLESIPKNRPSMEEVASGLRAIGAMKMKPRQSNTNTKNLIKEQRSSKWHQQYHHWSVLGSKFCRKIWSTGTRPLRALIGSKQERTGTKTNRTKKRGI</sequence>
<keyword evidence="10 17" id="KW-0547">Nucleotide-binding</keyword>
<evidence type="ECO:0000256" key="9">
    <source>
        <dbReference type="ARBA" id="ARBA00022729"/>
    </source>
</evidence>
<keyword evidence="13" id="KW-1133">Transmembrane helix</keyword>
<dbReference type="GO" id="GO:0004674">
    <property type="term" value="F:protein serine/threonine kinase activity"/>
    <property type="evidence" value="ECO:0007669"/>
    <property type="project" value="UniProtKB-KW"/>
</dbReference>
<keyword evidence="6" id="KW-0723">Serine/threonine-protein kinase</keyword>
<evidence type="ECO:0000256" key="15">
    <source>
        <dbReference type="ARBA" id="ARBA00023170"/>
    </source>
</evidence>
<keyword evidence="5" id="KW-1003">Cell membrane</keyword>
<evidence type="ECO:0000256" key="4">
    <source>
        <dbReference type="ARBA" id="ARBA00012513"/>
    </source>
</evidence>
<keyword evidence="9" id="KW-0732">Signal</keyword>
<comment type="similarity">
    <text evidence="3">In the C-terminal section; belongs to the protein kinase superfamily. Ser/Thr protein kinase family.</text>
</comment>
<keyword evidence="12 17" id="KW-0067">ATP-binding</keyword>
<evidence type="ECO:0000256" key="18">
    <source>
        <dbReference type="SAM" id="MobiDB-lite"/>
    </source>
</evidence>
<dbReference type="InterPro" id="IPR001245">
    <property type="entry name" value="Ser-Thr/Tyr_kinase_cat_dom"/>
</dbReference>
<dbReference type="EC" id="2.7.11.1" evidence="4"/>
<dbReference type="GO" id="GO:0002229">
    <property type="term" value="P:defense response to oomycetes"/>
    <property type="evidence" value="ECO:0007669"/>
    <property type="project" value="UniProtKB-ARBA"/>
</dbReference>
<evidence type="ECO:0000256" key="2">
    <source>
        <dbReference type="ARBA" id="ARBA00008536"/>
    </source>
</evidence>
<gene>
    <name evidence="20" type="ORF">OSB04_018674</name>
</gene>
<dbReference type="Pfam" id="PF00069">
    <property type="entry name" value="Pkinase"/>
    <property type="match status" value="1"/>
</dbReference>
<dbReference type="Proteomes" id="UP001172457">
    <property type="component" value="Chromosome 4"/>
</dbReference>
<keyword evidence="14" id="KW-0472">Membrane</keyword>
<evidence type="ECO:0000256" key="6">
    <source>
        <dbReference type="ARBA" id="ARBA00022527"/>
    </source>
</evidence>
<dbReference type="SUPFAM" id="SSF56112">
    <property type="entry name" value="Protein kinase-like (PK-like)"/>
    <property type="match status" value="3"/>
</dbReference>
<evidence type="ECO:0000313" key="20">
    <source>
        <dbReference type="EMBL" id="KAJ9554629.1"/>
    </source>
</evidence>
<dbReference type="InterPro" id="IPR017441">
    <property type="entry name" value="Protein_kinase_ATP_BS"/>
</dbReference>
<comment type="similarity">
    <text evidence="2">In the N-terminal section; belongs to the leguminous lectin family.</text>
</comment>
<comment type="subcellular location">
    <subcellularLocation>
        <location evidence="1">Cell membrane</location>
        <topology evidence="1">Single-pass type I membrane protein</topology>
    </subcellularLocation>
</comment>
<dbReference type="GO" id="GO:0005524">
    <property type="term" value="F:ATP binding"/>
    <property type="evidence" value="ECO:0007669"/>
    <property type="project" value="UniProtKB-UniRule"/>
</dbReference>
<evidence type="ECO:0000256" key="10">
    <source>
        <dbReference type="ARBA" id="ARBA00022741"/>
    </source>
</evidence>
<accession>A0AA38WLZ1</accession>
<feature type="domain" description="Protein kinase" evidence="19">
    <location>
        <begin position="282"/>
        <end position="569"/>
    </location>
</feature>
<dbReference type="SMART" id="SM00220">
    <property type="entry name" value="S_TKc"/>
    <property type="match status" value="2"/>
</dbReference>
<proteinExistence type="inferred from homology"/>
<dbReference type="InterPro" id="IPR000719">
    <property type="entry name" value="Prot_kinase_dom"/>
</dbReference>